<dbReference type="AlphaFoldDB" id="A0A1G8BXG1"/>
<dbReference type="PRINTS" id="PR00778">
    <property type="entry name" value="HTHARSR"/>
</dbReference>
<dbReference type="SMART" id="SM00418">
    <property type="entry name" value="HTH_ARSR"/>
    <property type="match status" value="1"/>
</dbReference>
<evidence type="ECO:0000313" key="2">
    <source>
        <dbReference type="EMBL" id="SDH37907.1"/>
    </source>
</evidence>
<dbReference type="InterPro" id="IPR036388">
    <property type="entry name" value="WH-like_DNA-bd_sf"/>
</dbReference>
<protein>
    <submittedName>
        <fullName evidence="2">DNA-binding transcriptional regulator, ArsR family</fullName>
    </submittedName>
</protein>
<dbReference type="Proteomes" id="UP000199202">
    <property type="component" value="Unassembled WGS sequence"/>
</dbReference>
<dbReference type="GO" id="GO:0032791">
    <property type="term" value="F:lead ion binding"/>
    <property type="evidence" value="ECO:0007669"/>
    <property type="project" value="TreeGrafter"/>
</dbReference>
<dbReference type="GO" id="GO:0097063">
    <property type="term" value="F:cadmium ion sensor activity"/>
    <property type="evidence" value="ECO:0007669"/>
    <property type="project" value="TreeGrafter"/>
</dbReference>
<dbReference type="GO" id="GO:0010288">
    <property type="term" value="P:response to lead ion"/>
    <property type="evidence" value="ECO:0007669"/>
    <property type="project" value="TreeGrafter"/>
</dbReference>
<dbReference type="InterPro" id="IPR036390">
    <property type="entry name" value="WH_DNA-bd_sf"/>
</dbReference>
<feature type="domain" description="HTH arsR-type" evidence="1">
    <location>
        <begin position="17"/>
        <end position="112"/>
    </location>
</feature>
<reference evidence="2 3" key="1">
    <citation type="submission" date="2016-10" db="EMBL/GenBank/DDBJ databases">
        <authorList>
            <person name="de Groot N.N."/>
        </authorList>
    </citation>
    <scope>NUCLEOTIDE SEQUENCE [LARGE SCALE GENOMIC DNA]</scope>
    <source>
        <strain evidence="2 3">CGMCC 4.6533</strain>
    </source>
</reference>
<dbReference type="Gene3D" id="1.10.10.10">
    <property type="entry name" value="Winged helix-like DNA-binding domain superfamily/Winged helix DNA-binding domain"/>
    <property type="match status" value="1"/>
</dbReference>
<proteinExistence type="predicted"/>
<dbReference type="EMBL" id="FNDJ01000002">
    <property type="protein sequence ID" value="SDH37907.1"/>
    <property type="molecule type" value="Genomic_DNA"/>
</dbReference>
<dbReference type="Pfam" id="PF12840">
    <property type="entry name" value="HTH_20"/>
    <property type="match status" value="1"/>
</dbReference>
<dbReference type="InterPro" id="IPR052543">
    <property type="entry name" value="HTH_Metal-responsive_Reg"/>
</dbReference>
<dbReference type="GO" id="GO:0003700">
    <property type="term" value="F:DNA-binding transcription factor activity"/>
    <property type="evidence" value="ECO:0007669"/>
    <property type="project" value="InterPro"/>
</dbReference>
<gene>
    <name evidence="2" type="ORF">SAMN05421869_102145</name>
</gene>
<dbReference type="InterPro" id="IPR001845">
    <property type="entry name" value="HTH_ArsR_DNA-bd_dom"/>
</dbReference>
<dbReference type="PANTHER" id="PTHR39168">
    <property type="entry name" value="TRANSCRIPTIONAL REGULATOR-RELATED"/>
    <property type="match status" value="1"/>
</dbReference>
<keyword evidence="3" id="KW-1185">Reference proteome</keyword>
<sequence length="252" mass="27206">MLRRRLKCHRPKLNGMWKHATETDIAEVAAAIGDPSRARVLRALADGGVLPASALAAEAGVSVSTISGHLARLREAKLLTVEHDGRHRYYRLASTDVARALEELARIARPLPVRSLSDSVRAQALLRARLCYDHLAGQLGVALLAALVGGGVLASAGGGYRITPAGLGTLGGFGVEAEEFSRRRPAIRYCVDWAENRHHLAGALGAALARRLFVLDWLRRGRARRVVHLTEAGRTGLHETFGVPFDWDTSPA</sequence>
<dbReference type="InterPro" id="IPR011991">
    <property type="entry name" value="ArsR-like_HTH"/>
</dbReference>
<accession>A0A1G8BXG1</accession>
<dbReference type="NCBIfam" id="NF033788">
    <property type="entry name" value="HTH_metalloreg"/>
    <property type="match status" value="1"/>
</dbReference>
<dbReference type="GO" id="GO:0003677">
    <property type="term" value="F:DNA binding"/>
    <property type="evidence" value="ECO:0007669"/>
    <property type="project" value="UniProtKB-KW"/>
</dbReference>
<name>A0A1G8BXG1_9ACTN</name>
<evidence type="ECO:0000313" key="3">
    <source>
        <dbReference type="Proteomes" id="UP000199202"/>
    </source>
</evidence>
<organism evidence="2 3">
    <name type="scientific">Nonomuraea jiangxiensis</name>
    <dbReference type="NCBI Taxonomy" id="633440"/>
    <lineage>
        <taxon>Bacteria</taxon>
        <taxon>Bacillati</taxon>
        <taxon>Actinomycetota</taxon>
        <taxon>Actinomycetes</taxon>
        <taxon>Streptosporangiales</taxon>
        <taxon>Streptosporangiaceae</taxon>
        <taxon>Nonomuraea</taxon>
    </lineage>
</organism>
<dbReference type="SUPFAM" id="SSF46785">
    <property type="entry name" value="Winged helix' DNA-binding domain"/>
    <property type="match status" value="1"/>
</dbReference>
<dbReference type="PANTHER" id="PTHR39168:SF2">
    <property type="entry name" value="HTH-TYPE TRANSCRIPTIONAL REGULATOR CMTR"/>
    <property type="match status" value="1"/>
</dbReference>
<dbReference type="STRING" id="633440.SAMN05421869_102145"/>
<keyword evidence="2" id="KW-0238">DNA-binding</keyword>
<dbReference type="CDD" id="cd00090">
    <property type="entry name" value="HTH_ARSR"/>
    <property type="match status" value="1"/>
</dbReference>
<dbReference type="GO" id="GO:0046686">
    <property type="term" value="P:response to cadmium ion"/>
    <property type="evidence" value="ECO:0007669"/>
    <property type="project" value="TreeGrafter"/>
</dbReference>
<evidence type="ECO:0000259" key="1">
    <source>
        <dbReference type="PROSITE" id="PS50987"/>
    </source>
</evidence>
<dbReference type="PROSITE" id="PS50987">
    <property type="entry name" value="HTH_ARSR_2"/>
    <property type="match status" value="1"/>
</dbReference>